<evidence type="ECO:0000313" key="2">
    <source>
        <dbReference type="EMBL" id="GAA5069335.1"/>
    </source>
</evidence>
<dbReference type="EMBL" id="BAABJM010000010">
    <property type="protein sequence ID" value="GAA5069335.1"/>
    <property type="molecule type" value="Genomic_DNA"/>
</dbReference>
<feature type="domain" description="VOC" evidence="1">
    <location>
        <begin position="4"/>
        <end position="128"/>
    </location>
</feature>
<protein>
    <submittedName>
        <fullName evidence="2">VOC family protein</fullName>
    </submittedName>
</protein>
<dbReference type="InterPro" id="IPR029068">
    <property type="entry name" value="Glyas_Bleomycin-R_OHBP_Dase"/>
</dbReference>
<name>A0ABP9L1E8_9NOCA</name>
<dbReference type="Gene3D" id="3.10.180.10">
    <property type="entry name" value="2,3-Dihydroxybiphenyl 1,2-Dioxygenase, domain 1"/>
    <property type="match status" value="1"/>
</dbReference>
<dbReference type="InterPro" id="IPR037523">
    <property type="entry name" value="VOC_core"/>
</dbReference>
<accession>A0ABP9L1E8</accession>
<dbReference type="PROSITE" id="PS51819">
    <property type="entry name" value="VOC"/>
    <property type="match status" value="1"/>
</dbReference>
<dbReference type="SUPFAM" id="SSF54593">
    <property type="entry name" value="Glyoxalase/Bleomycin resistance protein/Dihydroxybiphenyl dioxygenase"/>
    <property type="match status" value="1"/>
</dbReference>
<evidence type="ECO:0000313" key="3">
    <source>
        <dbReference type="Proteomes" id="UP001500603"/>
    </source>
</evidence>
<evidence type="ECO:0000259" key="1">
    <source>
        <dbReference type="PROSITE" id="PS51819"/>
    </source>
</evidence>
<dbReference type="Pfam" id="PF00903">
    <property type="entry name" value="Glyoxalase"/>
    <property type="match status" value="1"/>
</dbReference>
<dbReference type="PANTHER" id="PTHR36503:SF3">
    <property type="entry name" value="BLR0126 PROTEIN"/>
    <property type="match status" value="1"/>
</dbReference>
<keyword evidence="3" id="KW-1185">Reference proteome</keyword>
<organism evidence="2 3">
    <name type="scientific">Nocardia callitridis</name>
    <dbReference type="NCBI Taxonomy" id="648753"/>
    <lineage>
        <taxon>Bacteria</taxon>
        <taxon>Bacillati</taxon>
        <taxon>Actinomycetota</taxon>
        <taxon>Actinomycetes</taxon>
        <taxon>Mycobacteriales</taxon>
        <taxon>Nocardiaceae</taxon>
        <taxon>Nocardia</taxon>
    </lineage>
</organism>
<comment type="caution">
    <text evidence="2">The sequence shown here is derived from an EMBL/GenBank/DDBJ whole genome shotgun (WGS) entry which is preliminary data.</text>
</comment>
<dbReference type="PANTHER" id="PTHR36503">
    <property type="entry name" value="BLR2520 PROTEIN"/>
    <property type="match status" value="1"/>
</dbReference>
<dbReference type="RefSeq" id="WP_345499826.1">
    <property type="nucleotide sequence ID" value="NZ_BAABJM010000010.1"/>
</dbReference>
<proteinExistence type="predicted"/>
<dbReference type="Proteomes" id="UP001500603">
    <property type="component" value="Unassembled WGS sequence"/>
</dbReference>
<gene>
    <name evidence="2" type="ORF">GCM10023318_60500</name>
</gene>
<dbReference type="InterPro" id="IPR004360">
    <property type="entry name" value="Glyas_Fos-R_dOase_dom"/>
</dbReference>
<reference evidence="3" key="1">
    <citation type="journal article" date="2019" name="Int. J. Syst. Evol. Microbiol.">
        <title>The Global Catalogue of Microorganisms (GCM) 10K type strain sequencing project: providing services to taxonomists for standard genome sequencing and annotation.</title>
        <authorList>
            <consortium name="The Broad Institute Genomics Platform"/>
            <consortium name="The Broad Institute Genome Sequencing Center for Infectious Disease"/>
            <person name="Wu L."/>
            <person name="Ma J."/>
        </authorList>
    </citation>
    <scope>NUCLEOTIDE SEQUENCE [LARGE SCALE GENOMIC DNA]</scope>
    <source>
        <strain evidence="3">JCM 18298</strain>
    </source>
</reference>
<sequence length="141" mass="15324">MHAELDLVALVVADMPATVTFYRKLGLPFPEGSERQPHAEAALPNGLRIALDSRATVESFYPDFRPTTGHGRIGLAFRCASPEEVDANYRELVEDGYHGELAPWDAFWGQRYAVVHDPDGNGVDLYAALPVPASAGTEAKS</sequence>